<dbReference type="InterPro" id="IPR007219">
    <property type="entry name" value="XnlR_reg_dom"/>
</dbReference>
<comment type="subcellular location">
    <subcellularLocation>
        <location evidence="1">Nucleus</location>
    </subcellularLocation>
</comment>
<evidence type="ECO:0000256" key="3">
    <source>
        <dbReference type="ARBA" id="ARBA00022833"/>
    </source>
</evidence>
<feature type="domain" description="Zn(2)-C6 fungal-type" evidence="9">
    <location>
        <begin position="14"/>
        <end position="41"/>
    </location>
</feature>
<dbReference type="InterPro" id="IPR001138">
    <property type="entry name" value="Zn2Cys6_DnaBD"/>
</dbReference>
<evidence type="ECO:0000313" key="10">
    <source>
        <dbReference type="EMBL" id="PYI09746.1"/>
    </source>
</evidence>
<keyword evidence="2" id="KW-0479">Metal-binding</keyword>
<keyword evidence="7" id="KW-0539">Nucleus</keyword>
<reference evidence="10 11" key="1">
    <citation type="submission" date="2018-02" db="EMBL/GenBank/DDBJ databases">
        <title>The genomes of Aspergillus section Nigri reveals drivers in fungal speciation.</title>
        <authorList>
            <consortium name="DOE Joint Genome Institute"/>
            <person name="Vesth T.C."/>
            <person name="Nybo J."/>
            <person name="Theobald S."/>
            <person name="Brandl J."/>
            <person name="Frisvad J.C."/>
            <person name="Nielsen K.F."/>
            <person name="Lyhne E.K."/>
            <person name="Kogle M.E."/>
            <person name="Kuo A."/>
            <person name="Riley R."/>
            <person name="Clum A."/>
            <person name="Nolan M."/>
            <person name="Lipzen A."/>
            <person name="Salamov A."/>
            <person name="Henrissat B."/>
            <person name="Wiebenga A."/>
            <person name="De vries R.P."/>
            <person name="Grigoriev I.V."/>
            <person name="Mortensen U.H."/>
            <person name="Andersen M.R."/>
            <person name="Baker S.E."/>
        </authorList>
    </citation>
    <scope>NUCLEOTIDE SEQUENCE [LARGE SCALE GENOMIC DNA]</scope>
    <source>
        <strain evidence="10 11">CBS 121057</strain>
    </source>
</reference>
<evidence type="ECO:0000256" key="1">
    <source>
        <dbReference type="ARBA" id="ARBA00004123"/>
    </source>
</evidence>
<dbReference type="GO" id="GO:0000981">
    <property type="term" value="F:DNA-binding transcription factor activity, RNA polymerase II-specific"/>
    <property type="evidence" value="ECO:0007669"/>
    <property type="project" value="InterPro"/>
</dbReference>
<keyword evidence="5" id="KW-0238">DNA-binding</keyword>
<organism evidence="10 11">
    <name type="scientific">Aspergillus sclerotiicarbonarius (strain CBS 121057 / IBT 28362)</name>
    <dbReference type="NCBI Taxonomy" id="1448318"/>
    <lineage>
        <taxon>Eukaryota</taxon>
        <taxon>Fungi</taxon>
        <taxon>Dikarya</taxon>
        <taxon>Ascomycota</taxon>
        <taxon>Pezizomycotina</taxon>
        <taxon>Eurotiomycetes</taxon>
        <taxon>Eurotiomycetidae</taxon>
        <taxon>Eurotiales</taxon>
        <taxon>Aspergillaceae</taxon>
        <taxon>Aspergillus</taxon>
        <taxon>Aspergillus subgen. Circumdati</taxon>
    </lineage>
</organism>
<dbReference type="GO" id="GO:0006351">
    <property type="term" value="P:DNA-templated transcription"/>
    <property type="evidence" value="ECO:0007669"/>
    <property type="project" value="InterPro"/>
</dbReference>
<feature type="region of interest" description="Disordered" evidence="8">
    <location>
        <begin position="543"/>
        <end position="563"/>
    </location>
</feature>
<dbReference type="CDD" id="cd12148">
    <property type="entry name" value="fungal_TF_MHR"/>
    <property type="match status" value="1"/>
</dbReference>
<evidence type="ECO:0000256" key="7">
    <source>
        <dbReference type="ARBA" id="ARBA00023242"/>
    </source>
</evidence>
<evidence type="ECO:0000256" key="6">
    <source>
        <dbReference type="ARBA" id="ARBA00023163"/>
    </source>
</evidence>
<dbReference type="PANTHER" id="PTHR47782:SF12">
    <property type="entry name" value="ZN(II)2CYS6 TRANSCRIPTION FACTOR (EUROFUNG)"/>
    <property type="match status" value="1"/>
</dbReference>
<dbReference type="GO" id="GO:0005634">
    <property type="term" value="C:nucleus"/>
    <property type="evidence" value="ECO:0007669"/>
    <property type="project" value="UniProtKB-SubCell"/>
</dbReference>
<evidence type="ECO:0000256" key="8">
    <source>
        <dbReference type="SAM" id="MobiDB-lite"/>
    </source>
</evidence>
<dbReference type="VEuPathDB" id="FungiDB:BO78DRAFT_436581"/>
<evidence type="ECO:0000256" key="2">
    <source>
        <dbReference type="ARBA" id="ARBA00022723"/>
    </source>
</evidence>
<dbReference type="InterPro" id="IPR036864">
    <property type="entry name" value="Zn2-C6_fun-type_DNA-bd_sf"/>
</dbReference>
<keyword evidence="4" id="KW-0805">Transcription regulation</keyword>
<keyword evidence="3" id="KW-0862">Zinc</keyword>
<dbReference type="PANTHER" id="PTHR47782">
    <property type="entry name" value="ZN(II)2CYS6 TRANSCRIPTION FACTOR (EUROFUNG)-RELATED"/>
    <property type="match status" value="1"/>
</dbReference>
<accession>A0A319EHE3</accession>
<proteinExistence type="predicted"/>
<sequence>MNAEGRIRKRIPKSCKRCHRRKQRCVGYPTCTGCESAKQLCQRSESVPSWHHAMSKGALVRRIEVLEAQLSAAQRQIPQDVDAGLEQLPTGAKAQTRGSRPEIVSLMALGHGESESLAYLGPSSGMSIAEDLGRLVQNAAWLRSIPINGRHQQAAPDYTESTGITTASATLPNNAVGLRLLNAYFKDMHTRLPFLDRTELLDLHATVQKPRSDWTGNAGTFKLFMVYAVGAAVLQMTETYDSTPPSAFVATALQLEPTRRESQSHANVEAIMLLVLYHLRTSSASRVWHLVGLAMRICIDLGLHCESQYRKMGPVYLVERYTAWSLGRPFSIPEEEIDVYAPADLDDSCTSDELVEQALHSPPDPREPARGSLRRFIALTKLQRIMSQIHTRIYWTDRNISTLVPETVPLMAALEDFERSLPQLAPDEADFVHMHWNNSIRMVVQRFVGILPRDNPLIERCLYASGQMCQCFKRLRQRDSGYSFLLASVSNDLRACSSALFVMAERNASLKKYRDGLETIINRVMEDVNDAAYDCQSVSMRTKSVNTPPVEENAGQTTAGDTQLQNEIDLQCPFPLTGGLHQGQDNTGPGQEDTPSPWHTFSDILPEDLWSNELFSMDMPDGLNFWFTAE</sequence>
<feature type="region of interest" description="Disordered" evidence="8">
    <location>
        <begin position="576"/>
        <end position="598"/>
    </location>
</feature>
<protein>
    <recommendedName>
        <fullName evidence="9">Zn(2)-C6 fungal-type domain-containing protein</fullName>
    </recommendedName>
</protein>
<dbReference type="InterPro" id="IPR052202">
    <property type="entry name" value="Yeast_MetPath_Reg"/>
</dbReference>
<dbReference type="Pfam" id="PF04082">
    <property type="entry name" value="Fungal_trans"/>
    <property type="match status" value="1"/>
</dbReference>
<dbReference type="GO" id="GO:0008270">
    <property type="term" value="F:zinc ion binding"/>
    <property type="evidence" value="ECO:0007669"/>
    <property type="project" value="InterPro"/>
</dbReference>
<dbReference type="OrthoDB" id="9970124at2759"/>
<dbReference type="STRING" id="1448318.A0A319EHE3"/>
<dbReference type="GO" id="GO:0045944">
    <property type="term" value="P:positive regulation of transcription by RNA polymerase II"/>
    <property type="evidence" value="ECO:0007669"/>
    <property type="project" value="TreeGrafter"/>
</dbReference>
<name>A0A319EHE3_ASPSB</name>
<gene>
    <name evidence="10" type="ORF">BO78DRAFT_436581</name>
</gene>
<dbReference type="Proteomes" id="UP000248423">
    <property type="component" value="Unassembled WGS sequence"/>
</dbReference>
<dbReference type="GO" id="GO:0043565">
    <property type="term" value="F:sequence-specific DNA binding"/>
    <property type="evidence" value="ECO:0007669"/>
    <property type="project" value="TreeGrafter"/>
</dbReference>
<evidence type="ECO:0000259" key="9">
    <source>
        <dbReference type="PROSITE" id="PS00463"/>
    </source>
</evidence>
<dbReference type="SUPFAM" id="SSF57701">
    <property type="entry name" value="Zn2/Cys6 DNA-binding domain"/>
    <property type="match status" value="1"/>
</dbReference>
<dbReference type="AlphaFoldDB" id="A0A319EHE3"/>
<keyword evidence="11" id="KW-1185">Reference proteome</keyword>
<evidence type="ECO:0000256" key="5">
    <source>
        <dbReference type="ARBA" id="ARBA00023125"/>
    </source>
</evidence>
<evidence type="ECO:0000256" key="4">
    <source>
        <dbReference type="ARBA" id="ARBA00023015"/>
    </source>
</evidence>
<feature type="compositionally biased region" description="Polar residues" evidence="8">
    <location>
        <begin position="554"/>
        <end position="563"/>
    </location>
</feature>
<dbReference type="SMART" id="SM00906">
    <property type="entry name" value="Fungal_trans"/>
    <property type="match status" value="1"/>
</dbReference>
<dbReference type="CDD" id="cd00067">
    <property type="entry name" value="GAL4"/>
    <property type="match status" value="1"/>
</dbReference>
<dbReference type="Gene3D" id="4.10.240.10">
    <property type="entry name" value="Zn(2)-C6 fungal-type DNA-binding domain"/>
    <property type="match status" value="1"/>
</dbReference>
<dbReference type="PROSITE" id="PS00463">
    <property type="entry name" value="ZN2_CY6_FUNGAL_1"/>
    <property type="match status" value="1"/>
</dbReference>
<keyword evidence="6" id="KW-0804">Transcription</keyword>
<dbReference type="EMBL" id="KZ826325">
    <property type="protein sequence ID" value="PYI09746.1"/>
    <property type="molecule type" value="Genomic_DNA"/>
</dbReference>
<feature type="compositionally biased region" description="Polar residues" evidence="8">
    <location>
        <begin position="583"/>
        <end position="598"/>
    </location>
</feature>
<evidence type="ECO:0000313" key="11">
    <source>
        <dbReference type="Proteomes" id="UP000248423"/>
    </source>
</evidence>